<organism evidence="4">
    <name type="scientific">Kribbella sp. HUAS MG21</name>
    <dbReference type="NCBI Taxonomy" id="3160966"/>
    <lineage>
        <taxon>Bacteria</taxon>
        <taxon>Bacillati</taxon>
        <taxon>Actinomycetota</taxon>
        <taxon>Actinomycetes</taxon>
        <taxon>Propionibacteriales</taxon>
        <taxon>Kribbellaceae</taxon>
        <taxon>Kribbella</taxon>
    </lineage>
</organism>
<reference evidence="4" key="1">
    <citation type="submission" date="2024-06" db="EMBL/GenBank/DDBJ databases">
        <title>Kribbella sp. strain HUAS MG21 genome sequences.</title>
        <authorList>
            <person name="Mo P."/>
        </authorList>
    </citation>
    <scope>NUCLEOTIDE SEQUENCE</scope>
    <source>
        <strain evidence="4">HUAS MG21</strain>
    </source>
</reference>
<evidence type="ECO:0000256" key="1">
    <source>
        <dbReference type="ARBA" id="ARBA00023002"/>
    </source>
</evidence>
<gene>
    <name evidence="4" type="ORF">ABN611_25775</name>
</gene>
<dbReference type="SUPFAM" id="SSF51905">
    <property type="entry name" value="FAD/NAD(P)-binding domain"/>
    <property type="match status" value="1"/>
</dbReference>
<dbReference type="PANTHER" id="PTHR13789:SF309">
    <property type="entry name" value="PUTATIVE (AFU_ORTHOLOGUE AFUA_6G14510)-RELATED"/>
    <property type="match status" value="1"/>
</dbReference>
<dbReference type="GO" id="GO:0071949">
    <property type="term" value="F:FAD binding"/>
    <property type="evidence" value="ECO:0007669"/>
    <property type="project" value="InterPro"/>
</dbReference>
<proteinExistence type="predicted"/>
<protein>
    <submittedName>
        <fullName evidence="4">NAD(P)/FAD-dependent oxidoreductase</fullName>
    </submittedName>
</protein>
<dbReference type="RefSeq" id="WP_350274811.1">
    <property type="nucleotide sequence ID" value="NZ_CP158165.1"/>
</dbReference>
<dbReference type="PRINTS" id="PR00420">
    <property type="entry name" value="RNGMNOXGNASE"/>
</dbReference>
<accession>A0AAU7T563</accession>
<evidence type="ECO:0000313" key="4">
    <source>
        <dbReference type="EMBL" id="XBV21961.1"/>
    </source>
</evidence>
<name>A0AAU7T563_9ACTN</name>
<dbReference type="Pfam" id="PF01494">
    <property type="entry name" value="FAD_binding_3"/>
    <property type="match status" value="1"/>
</dbReference>
<dbReference type="PANTHER" id="PTHR13789">
    <property type="entry name" value="MONOOXYGENASE"/>
    <property type="match status" value="1"/>
</dbReference>
<evidence type="ECO:0000259" key="3">
    <source>
        <dbReference type="Pfam" id="PF01494"/>
    </source>
</evidence>
<dbReference type="InterPro" id="IPR002938">
    <property type="entry name" value="FAD-bd"/>
</dbReference>
<feature type="domain" description="FAD-binding" evidence="3">
    <location>
        <begin position="20"/>
        <end position="348"/>
    </location>
</feature>
<dbReference type="InterPro" id="IPR036188">
    <property type="entry name" value="FAD/NAD-bd_sf"/>
</dbReference>
<sequence>MLTPTALRDQYAAASTDDLRILVVGAGIAGVTVAQLLRGRGRHPVLIERSETGAHPGYMLALMPMIDPVLDELGLWDRYRASSVPFDRYAVHAHRGRTVRVDSLGDVLARYGEYRGIGRGGLMEVLTTTDCPVSYGITVSGLDEQQDCVKVTCTRSGAELEFDCVIVADGIHSATRELVSEPAAELDTQWGGWVVWAPADADTDLGEELWGAGFFLGTYPVPGKIGVFLGGHREDTAAGPEAFVARIRSQLTTSNARIDGALDAVRNATESFYWPLADSRSPGWSSGRSVLLGDAAAGFLPTAGIGAGMAMESAWVLATMLREARPDTVAPLLQAYERTQRPRVEAAQNASRTLARMMFHRSKTLAVLRDALLRVTSISVALRPIQRLLATRPDPTTALRRPTG</sequence>
<keyword evidence="1" id="KW-0560">Oxidoreductase</keyword>
<evidence type="ECO:0000256" key="2">
    <source>
        <dbReference type="ARBA" id="ARBA00023033"/>
    </source>
</evidence>
<dbReference type="GO" id="GO:0004497">
    <property type="term" value="F:monooxygenase activity"/>
    <property type="evidence" value="ECO:0007669"/>
    <property type="project" value="UniProtKB-KW"/>
</dbReference>
<dbReference type="AlphaFoldDB" id="A0AAU7T563"/>
<keyword evidence="2" id="KW-0503">Monooxygenase</keyword>
<dbReference type="EMBL" id="CP158165">
    <property type="protein sequence ID" value="XBV21961.1"/>
    <property type="molecule type" value="Genomic_DNA"/>
</dbReference>
<dbReference type="Gene3D" id="3.50.50.60">
    <property type="entry name" value="FAD/NAD(P)-binding domain"/>
    <property type="match status" value="1"/>
</dbReference>
<dbReference type="InterPro" id="IPR050493">
    <property type="entry name" value="FAD-dep_Monooxygenase_BioMet"/>
</dbReference>